<dbReference type="InterPro" id="IPR050736">
    <property type="entry name" value="Sensor_HK_Regulatory"/>
</dbReference>
<evidence type="ECO:0000313" key="10">
    <source>
        <dbReference type="EMBL" id="MFC6955426.1"/>
    </source>
</evidence>
<organism evidence="10 11">
    <name type="scientific">Halorubellus litoreus</name>
    <dbReference type="NCBI Taxonomy" id="755308"/>
    <lineage>
        <taxon>Archaea</taxon>
        <taxon>Methanobacteriati</taxon>
        <taxon>Methanobacteriota</taxon>
        <taxon>Stenosarchaea group</taxon>
        <taxon>Halobacteria</taxon>
        <taxon>Halobacteriales</taxon>
        <taxon>Halorubellaceae</taxon>
        <taxon>Halorubellus</taxon>
    </lineage>
</organism>
<dbReference type="CDD" id="cd00082">
    <property type="entry name" value="HisKA"/>
    <property type="match status" value="1"/>
</dbReference>
<feature type="compositionally biased region" description="Basic and acidic residues" evidence="6">
    <location>
        <begin position="446"/>
        <end position="459"/>
    </location>
</feature>
<comment type="caution">
    <text evidence="10">The sequence shown here is derived from an EMBL/GenBank/DDBJ whole genome shotgun (WGS) entry which is preliminary data.</text>
</comment>
<keyword evidence="5" id="KW-0902">Two-component regulatory system</keyword>
<gene>
    <name evidence="10" type="ORF">ACFQGB_21390</name>
</gene>
<dbReference type="Gene3D" id="3.30.450.20">
    <property type="entry name" value="PAS domain"/>
    <property type="match status" value="1"/>
</dbReference>
<dbReference type="Proteomes" id="UP001596395">
    <property type="component" value="Unassembled WGS sequence"/>
</dbReference>
<dbReference type="SUPFAM" id="SSF47384">
    <property type="entry name" value="Homodimeric domain of signal transducing histidine kinase"/>
    <property type="match status" value="1"/>
</dbReference>
<proteinExistence type="predicted"/>
<evidence type="ECO:0000259" key="9">
    <source>
        <dbReference type="PROSITE" id="PS50113"/>
    </source>
</evidence>
<dbReference type="NCBIfam" id="TIGR00229">
    <property type="entry name" value="sensory_box"/>
    <property type="match status" value="1"/>
</dbReference>
<keyword evidence="11" id="KW-1185">Reference proteome</keyword>
<dbReference type="InterPro" id="IPR003661">
    <property type="entry name" value="HisK_dim/P_dom"/>
</dbReference>
<feature type="domain" description="PAC" evidence="9">
    <location>
        <begin position="235"/>
        <end position="287"/>
    </location>
</feature>
<evidence type="ECO:0000313" key="11">
    <source>
        <dbReference type="Proteomes" id="UP001596395"/>
    </source>
</evidence>
<dbReference type="Pfam" id="PF13426">
    <property type="entry name" value="PAS_9"/>
    <property type="match status" value="1"/>
</dbReference>
<dbReference type="PROSITE" id="PS50112">
    <property type="entry name" value="PAS"/>
    <property type="match status" value="1"/>
</dbReference>
<dbReference type="SUPFAM" id="SSF55874">
    <property type="entry name" value="ATPase domain of HSP90 chaperone/DNA topoisomerase II/histidine kinase"/>
    <property type="match status" value="1"/>
</dbReference>
<dbReference type="InterPro" id="IPR036890">
    <property type="entry name" value="HATPase_C_sf"/>
</dbReference>
<dbReference type="SMART" id="SM00387">
    <property type="entry name" value="HATPase_c"/>
    <property type="match status" value="1"/>
</dbReference>
<dbReference type="AlphaFoldDB" id="A0ABD5VRJ2"/>
<accession>A0ABD5VRJ2</accession>
<dbReference type="InterPro" id="IPR003594">
    <property type="entry name" value="HATPase_dom"/>
</dbReference>
<dbReference type="Pfam" id="PF02518">
    <property type="entry name" value="HATPase_c"/>
    <property type="match status" value="1"/>
</dbReference>
<evidence type="ECO:0000259" key="7">
    <source>
        <dbReference type="PROSITE" id="PS50109"/>
    </source>
</evidence>
<dbReference type="RefSeq" id="WP_336352352.1">
    <property type="nucleotide sequence ID" value="NZ_JAZAQL010000006.1"/>
</dbReference>
<evidence type="ECO:0000256" key="4">
    <source>
        <dbReference type="ARBA" id="ARBA00022777"/>
    </source>
</evidence>
<dbReference type="InterPro" id="IPR036097">
    <property type="entry name" value="HisK_dim/P_sf"/>
</dbReference>
<sequence>MTAGADPSDDVADGTVNDVADGTVNDVADGTVNDVELAALVPTADAFDVRAFAADRGCHVVHSGEPDYSQAARVGATAATVAVLVPDPDGPSALAILDALRERTTLPVVLYADAVATDDLAAFLDAEATDYVRKHPDGSELVLEKRLRAAAEHATLVESHGLLERAVDQADVGITIADARTDDEPLIYVNEGFTRLTGYPVEESVGRNCRFLQGEDTDPETVATLRAAIENEEAASVDIRNYREDGTPFWNHLDISPVFDEDGELTHYFGFQRDVTERKRLQAELHEQNERLSDFASVLSHDLRNPLAVAQGRLDAVDDPNVAAAEEALSRMDSLITDVLALAREGDVVEATERVSLGEVATYAWSMVETDGLVLDVPEGVVVHADRERLVSVFENLFRNTVEHGSTGSRTRSGNTVEHANGASTVTVSATEDGFVVADDGPGIPEGERDSVFDRGHTTDPDGTGFGLAIVAAIVDAHEWTVEVTESADGGAEFAFHGVDVERSG</sequence>
<feature type="domain" description="Histidine kinase" evidence="7">
    <location>
        <begin position="298"/>
        <end position="496"/>
    </location>
</feature>
<evidence type="ECO:0000259" key="8">
    <source>
        <dbReference type="PROSITE" id="PS50112"/>
    </source>
</evidence>
<dbReference type="EC" id="2.7.13.3" evidence="2"/>
<dbReference type="PANTHER" id="PTHR43711:SF1">
    <property type="entry name" value="HISTIDINE KINASE 1"/>
    <property type="match status" value="1"/>
</dbReference>
<protein>
    <recommendedName>
        <fullName evidence="2">histidine kinase</fullName>
        <ecNumber evidence="2">2.7.13.3</ecNumber>
    </recommendedName>
</protein>
<dbReference type="SUPFAM" id="SSF52172">
    <property type="entry name" value="CheY-like"/>
    <property type="match status" value="1"/>
</dbReference>
<feature type="region of interest" description="Disordered" evidence="6">
    <location>
        <begin position="1"/>
        <end position="25"/>
    </location>
</feature>
<dbReference type="SUPFAM" id="SSF55785">
    <property type="entry name" value="PYP-like sensor domain (PAS domain)"/>
    <property type="match status" value="1"/>
</dbReference>
<dbReference type="PROSITE" id="PS50113">
    <property type="entry name" value="PAC"/>
    <property type="match status" value="1"/>
</dbReference>
<feature type="domain" description="PAS" evidence="8">
    <location>
        <begin position="159"/>
        <end position="232"/>
    </location>
</feature>
<dbReference type="PANTHER" id="PTHR43711">
    <property type="entry name" value="TWO-COMPONENT HISTIDINE KINASE"/>
    <property type="match status" value="1"/>
</dbReference>
<keyword evidence="4" id="KW-0418">Kinase</keyword>
<evidence type="ECO:0000256" key="2">
    <source>
        <dbReference type="ARBA" id="ARBA00012438"/>
    </source>
</evidence>
<reference evidence="10 11" key="1">
    <citation type="journal article" date="2019" name="Int. J. Syst. Evol. Microbiol.">
        <title>The Global Catalogue of Microorganisms (GCM) 10K type strain sequencing project: providing services to taxonomists for standard genome sequencing and annotation.</title>
        <authorList>
            <consortium name="The Broad Institute Genomics Platform"/>
            <consortium name="The Broad Institute Genome Sequencing Center for Infectious Disease"/>
            <person name="Wu L."/>
            <person name="Ma J."/>
        </authorList>
    </citation>
    <scope>NUCLEOTIDE SEQUENCE [LARGE SCALE GENOMIC DNA]</scope>
    <source>
        <strain evidence="10 11">GX26</strain>
    </source>
</reference>
<evidence type="ECO:0000256" key="1">
    <source>
        <dbReference type="ARBA" id="ARBA00000085"/>
    </source>
</evidence>
<dbReference type="Pfam" id="PF00512">
    <property type="entry name" value="HisKA"/>
    <property type="match status" value="1"/>
</dbReference>
<name>A0ABD5VRJ2_9EURY</name>
<dbReference type="InterPro" id="IPR011006">
    <property type="entry name" value="CheY-like_superfamily"/>
</dbReference>
<comment type="catalytic activity">
    <reaction evidence="1">
        <text>ATP + protein L-histidine = ADP + protein N-phospho-L-histidine.</text>
        <dbReference type="EC" id="2.7.13.3"/>
    </reaction>
</comment>
<dbReference type="InterPro" id="IPR035965">
    <property type="entry name" value="PAS-like_dom_sf"/>
</dbReference>
<dbReference type="SMART" id="SM00086">
    <property type="entry name" value="PAC"/>
    <property type="match status" value="1"/>
</dbReference>
<dbReference type="CDD" id="cd00075">
    <property type="entry name" value="HATPase"/>
    <property type="match status" value="1"/>
</dbReference>
<dbReference type="CDD" id="cd00130">
    <property type="entry name" value="PAS"/>
    <property type="match status" value="1"/>
</dbReference>
<dbReference type="InterPro" id="IPR001610">
    <property type="entry name" value="PAC"/>
</dbReference>
<keyword evidence="3" id="KW-0808">Transferase</keyword>
<dbReference type="GO" id="GO:0000160">
    <property type="term" value="P:phosphorelay signal transduction system"/>
    <property type="evidence" value="ECO:0007669"/>
    <property type="project" value="UniProtKB-KW"/>
</dbReference>
<dbReference type="InterPro" id="IPR000700">
    <property type="entry name" value="PAS-assoc_C"/>
</dbReference>
<evidence type="ECO:0000256" key="6">
    <source>
        <dbReference type="SAM" id="MobiDB-lite"/>
    </source>
</evidence>
<dbReference type="GO" id="GO:0004673">
    <property type="term" value="F:protein histidine kinase activity"/>
    <property type="evidence" value="ECO:0007669"/>
    <property type="project" value="UniProtKB-EC"/>
</dbReference>
<dbReference type="SMART" id="SM00388">
    <property type="entry name" value="HisKA"/>
    <property type="match status" value="1"/>
</dbReference>
<dbReference type="InterPro" id="IPR005467">
    <property type="entry name" value="His_kinase_dom"/>
</dbReference>
<evidence type="ECO:0000256" key="5">
    <source>
        <dbReference type="ARBA" id="ARBA00023012"/>
    </source>
</evidence>
<dbReference type="PROSITE" id="PS50109">
    <property type="entry name" value="HIS_KIN"/>
    <property type="match status" value="1"/>
</dbReference>
<dbReference type="Gene3D" id="3.30.565.10">
    <property type="entry name" value="Histidine kinase-like ATPase, C-terminal domain"/>
    <property type="match status" value="1"/>
</dbReference>
<dbReference type="EMBL" id="JBHSXN010000006">
    <property type="protein sequence ID" value="MFC6955426.1"/>
    <property type="molecule type" value="Genomic_DNA"/>
</dbReference>
<evidence type="ECO:0000256" key="3">
    <source>
        <dbReference type="ARBA" id="ARBA00022679"/>
    </source>
</evidence>
<dbReference type="InterPro" id="IPR000014">
    <property type="entry name" value="PAS"/>
</dbReference>
<feature type="region of interest" description="Disordered" evidence="6">
    <location>
        <begin position="439"/>
        <end position="459"/>
    </location>
</feature>